<reference evidence="9 10" key="1">
    <citation type="submission" date="2020-10" db="EMBL/GenBank/DDBJ databases">
        <title>Campylobacter and Helicobacter PacBio genomes.</title>
        <authorList>
            <person name="Lane C."/>
        </authorList>
    </citation>
    <scope>NUCLEOTIDE SEQUENCE [LARGE SCALE GENOMIC DNA]</scope>
    <source>
        <strain evidence="9 10">2016D-0077</strain>
    </source>
</reference>
<feature type="domain" description="4Fe-4S ferredoxin-type" evidence="8">
    <location>
        <begin position="42"/>
        <end position="73"/>
    </location>
</feature>
<evidence type="ECO:0000256" key="2">
    <source>
        <dbReference type="ARBA" id="ARBA00022485"/>
    </source>
</evidence>
<dbReference type="GO" id="GO:0046872">
    <property type="term" value="F:metal ion binding"/>
    <property type="evidence" value="ECO:0007669"/>
    <property type="project" value="UniProtKB-KW"/>
</dbReference>
<sequence length="251" mass="27365">MTRREALKGGFKAVTLLTAGSFVWSIATTTPAKARVFLRPPGALKESEFVSRCIKCNLCVEACPFDTLKLSKLGEKISVGTPYFTPREIPCELCVDIPCAVACPTGALDINSLKSNGKLNPENIKMAIAVMDSQNCLAFKGIRCDACYRACPLIDKALFLKYERNDRTGKHAFLLPTVDADYCTGCGKCERACVTEIASIKTLPFEIAFGKMGSNYVIGWQPETDAKLDGVSSEVYTDENLALDYLNTGEL</sequence>
<dbReference type="GO" id="GO:0051539">
    <property type="term" value="F:4 iron, 4 sulfur cluster binding"/>
    <property type="evidence" value="ECO:0007669"/>
    <property type="project" value="UniProtKB-KW"/>
</dbReference>
<evidence type="ECO:0000256" key="4">
    <source>
        <dbReference type="ARBA" id="ARBA00022737"/>
    </source>
</evidence>
<dbReference type="EMBL" id="CP063078">
    <property type="protein sequence ID" value="QOQ86938.1"/>
    <property type="molecule type" value="Genomic_DNA"/>
</dbReference>
<evidence type="ECO:0000256" key="5">
    <source>
        <dbReference type="ARBA" id="ARBA00022982"/>
    </source>
</evidence>
<evidence type="ECO:0000313" key="9">
    <source>
        <dbReference type="EMBL" id="QOQ86938.1"/>
    </source>
</evidence>
<evidence type="ECO:0000256" key="3">
    <source>
        <dbReference type="ARBA" id="ARBA00022723"/>
    </source>
</evidence>
<dbReference type="RefSeq" id="WP_025803293.1">
    <property type="nucleotide sequence ID" value="NZ_CP053842.1"/>
</dbReference>
<dbReference type="AlphaFoldDB" id="A0A7M1LEF8"/>
<feature type="domain" description="4Fe-4S ferredoxin-type" evidence="8">
    <location>
        <begin position="174"/>
        <end position="203"/>
    </location>
</feature>
<dbReference type="PROSITE" id="PS00198">
    <property type="entry name" value="4FE4S_FER_1"/>
    <property type="match status" value="1"/>
</dbReference>
<keyword evidence="1" id="KW-0813">Transport</keyword>
<evidence type="ECO:0000256" key="6">
    <source>
        <dbReference type="ARBA" id="ARBA00023004"/>
    </source>
</evidence>
<dbReference type="InterPro" id="IPR050294">
    <property type="entry name" value="RnfB_subfamily"/>
</dbReference>
<dbReference type="InterPro" id="IPR017896">
    <property type="entry name" value="4Fe4S_Fe-S-bd"/>
</dbReference>
<name>A0A7M1LEF8_9BACT</name>
<keyword evidence="2" id="KW-0004">4Fe-4S</keyword>
<dbReference type="Gene3D" id="3.30.70.20">
    <property type="match status" value="2"/>
</dbReference>
<dbReference type="NCBIfam" id="NF007012">
    <property type="entry name" value="PRK09476.1"/>
    <property type="match status" value="1"/>
</dbReference>
<dbReference type="InterPro" id="IPR004494">
    <property type="entry name" value="MauM_NapG"/>
</dbReference>
<organism evidence="9 10">
    <name type="scientific">Campylobacter corcagiensis</name>
    <dbReference type="NCBI Taxonomy" id="1448857"/>
    <lineage>
        <taxon>Bacteria</taxon>
        <taxon>Pseudomonadati</taxon>
        <taxon>Campylobacterota</taxon>
        <taxon>Epsilonproteobacteria</taxon>
        <taxon>Campylobacterales</taxon>
        <taxon>Campylobacteraceae</taxon>
        <taxon>Campylobacter</taxon>
    </lineage>
</organism>
<evidence type="ECO:0000313" key="10">
    <source>
        <dbReference type="Proteomes" id="UP000594749"/>
    </source>
</evidence>
<keyword evidence="7" id="KW-0411">Iron-sulfur</keyword>
<keyword evidence="4" id="KW-0677">Repeat</keyword>
<evidence type="ECO:0000256" key="1">
    <source>
        <dbReference type="ARBA" id="ARBA00022448"/>
    </source>
</evidence>
<keyword evidence="5" id="KW-0249">Electron transport</keyword>
<dbReference type="Pfam" id="PF12838">
    <property type="entry name" value="Fer4_7"/>
    <property type="match status" value="2"/>
</dbReference>
<gene>
    <name evidence="9" type="primary">napG</name>
    <name evidence="9" type="ORF">IMC76_06920</name>
</gene>
<dbReference type="InterPro" id="IPR017900">
    <property type="entry name" value="4Fe4S_Fe_S_CS"/>
</dbReference>
<keyword evidence="6" id="KW-0408">Iron</keyword>
<dbReference type="CDD" id="cd16373">
    <property type="entry name" value="DMSOR_beta_like"/>
    <property type="match status" value="1"/>
</dbReference>
<accession>A0A7M1LEF8</accession>
<evidence type="ECO:0000256" key="7">
    <source>
        <dbReference type="ARBA" id="ARBA00023014"/>
    </source>
</evidence>
<dbReference type="OrthoDB" id="9808559at2"/>
<dbReference type="PANTHER" id="PTHR42859:SF10">
    <property type="entry name" value="DIMETHYLSULFOXIDE REDUCTASE CHAIN B"/>
    <property type="match status" value="1"/>
</dbReference>
<dbReference type="PANTHER" id="PTHR42859">
    <property type="entry name" value="OXIDOREDUCTASE"/>
    <property type="match status" value="1"/>
</dbReference>
<proteinExistence type="predicted"/>
<dbReference type="PROSITE" id="PS51379">
    <property type="entry name" value="4FE4S_FER_2"/>
    <property type="match status" value="3"/>
</dbReference>
<feature type="domain" description="4Fe-4S ferredoxin-type" evidence="8">
    <location>
        <begin position="80"/>
        <end position="113"/>
    </location>
</feature>
<keyword evidence="3" id="KW-0479">Metal-binding</keyword>
<dbReference type="Proteomes" id="UP000594749">
    <property type="component" value="Chromosome"/>
</dbReference>
<dbReference type="SUPFAM" id="SSF54862">
    <property type="entry name" value="4Fe-4S ferredoxins"/>
    <property type="match status" value="1"/>
</dbReference>
<keyword evidence="10" id="KW-1185">Reference proteome</keyword>
<evidence type="ECO:0000259" key="8">
    <source>
        <dbReference type="PROSITE" id="PS51379"/>
    </source>
</evidence>
<protein>
    <submittedName>
        <fullName evidence="9">Ferredoxin-type protein NapG</fullName>
    </submittedName>
</protein>
<dbReference type="NCBIfam" id="TIGR00397">
    <property type="entry name" value="mauM_napG"/>
    <property type="match status" value="1"/>
</dbReference>